<dbReference type="EMBL" id="OB674406">
    <property type="protein sequence ID" value="CAD7235731.1"/>
    <property type="molecule type" value="Genomic_DNA"/>
</dbReference>
<comment type="cofactor">
    <cofactor evidence="1">
        <name>FAD</name>
        <dbReference type="ChEBI" id="CHEBI:57692"/>
    </cofactor>
</comment>
<dbReference type="GO" id="GO:0005777">
    <property type="term" value="C:peroxisome"/>
    <property type="evidence" value="ECO:0007669"/>
    <property type="project" value="UniProtKB-SubCell"/>
</dbReference>
<dbReference type="GO" id="GO:0004458">
    <property type="term" value="F:D-lactate dehydrogenase (cytochrome) activity"/>
    <property type="evidence" value="ECO:0007669"/>
    <property type="project" value="TreeGrafter"/>
</dbReference>
<dbReference type="InterPro" id="IPR016166">
    <property type="entry name" value="FAD-bd_PCMH"/>
</dbReference>
<dbReference type="Pfam" id="PF13534">
    <property type="entry name" value="Fer4_17"/>
    <property type="match status" value="1"/>
</dbReference>
<evidence type="ECO:0000256" key="1">
    <source>
        <dbReference type="ARBA" id="ARBA00001974"/>
    </source>
</evidence>
<comment type="subcellular location">
    <subcellularLocation>
        <location evidence="2">Peroxisome</location>
    </subcellularLocation>
</comment>
<evidence type="ECO:0000256" key="4">
    <source>
        <dbReference type="ARBA" id="ARBA00022630"/>
    </source>
</evidence>
<evidence type="ECO:0000256" key="6">
    <source>
        <dbReference type="ARBA" id="ARBA00023002"/>
    </source>
</evidence>
<gene>
    <name evidence="8" type="ORF">CTOB1V02_LOCUS13546</name>
</gene>
<dbReference type="PROSITE" id="PS51387">
    <property type="entry name" value="FAD_PCMH"/>
    <property type="match status" value="1"/>
</dbReference>
<dbReference type="GO" id="GO:1903457">
    <property type="term" value="P:lactate catabolic process"/>
    <property type="evidence" value="ECO:0007669"/>
    <property type="project" value="TreeGrafter"/>
</dbReference>
<comment type="similarity">
    <text evidence="3">Belongs to the FAD-binding oxidoreductase/transferase type 4 family.</text>
</comment>
<name>A0A7R8WPK3_9CRUS</name>
<dbReference type="OrthoDB" id="5332616at2759"/>
<accession>A0A7R8WPK3</accession>
<dbReference type="SUPFAM" id="SSF56176">
    <property type="entry name" value="FAD-binding/transporter-associated domain-like"/>
    <property type="match status" value="1"/>
</dbReference>
<evidence type="ECO:0000256" key="7">
    <source>
        <dbReference type="ARBA" id="ARBA00023140"/>
    </source>
</evidence>
<dbReference type="InterPro" id="IPR004113">
    <property type="entry name" value="FAD-bd_oxidored_4_C"/>
</dbReference>
<reference evidence="8" key="1">
    <citation type="submission" date="2020-11" db="EMBL/GenBank/DDBJ databases">
        <authorList>
            <person name="Tran Van P."/>
        </authorList>
    </citation>
    <scope>NUCLEOTIDE SEQUENCE</scope>
</reference>
<sequence length="577" mass="64877">MSKNVSKIAFKLKKFQKYFEGDILTDISTRAIYSQDASLYKVLPIAIIYPKVYNDVKIAIKFAKNNNTSIIARTAGTSLSGQCVGESIILDYSRYLTKIIEINPNEKYAIVEAGVIRDELNIALQPHNLIFGPNTSTSNRAMIGGMVGNNSSGSYSIKYQTTRENVLEINGYLSDGSEALVSTKLIMNYNPNLVELMDKAILDCTKYNITQNKNRFFIKGDPEAILMIELDGEDEESLKLKSHNLIKSLDNQQYIYDYSILYGNDIKRAFDLRASGLGVLMNTKSEDRPVEFVEDTAVDIEDLPNYIKEFKHIMESKGTEGIYYAHAGAGEIHIRPKVNLKIEEGRQKFREIALATAKLVKKYKGSLSGEHGDGIVRSPYIEYMVGSRNYELFKRIKSTWDPFNIFNPGKIVGFNSNEENLKYKIGNSKTIPTNIGFEEDGGIIKALERCTGSGDCRKTESVGGVMCPSYQATKDERDSTRARAVLLRDYYQGNYDNSVKIEDAVEILELCLGCKACKSECPSSVDMASIKTEVLTEYYNTHKPKKHIDRMANYYDNIKIASKFSSLYNLAITTPLI</sequence>
<dbReference type="PANTHER" id="PTHR11748:SF119">
    <property type="entry name" value="D-2-HYDROXYGLUTARATE DEHYDROGENASE"/>
    <property type="match status" value="1"/>
</dbReference>
<protein>
    <submittedName>
        <fullName evidence="8">Uncharacterized protein</fullName>
    </submittedName>
</protein>
<dbReference type="Gene3D" id="1.10.1060.10">
    <property type="entry name" value="Alpha-helical ferredoxin"/>
    <property type="match status" value="1"/>
</dbReference>
<dbReference type="PROSITE" id="PS00198">
    <property type="entry name" value="4FE4S_FER_1"/>
    <property type="match status" value="1"/>
</dbReference>
<dbReference type="PANTHER" id="PTHR11748">
    <property type="entry name" value="D-LACTATE DEHYDROGENASE"/>
    <property type="match status" value="1"/>
</dbReference>
<keyword evidence="7" id="KW-0576">Peroxisome</keyword>
<dbReference type="AlphaFoldDB" id="A0A7R8WPK3"/>
<dbReference type="InterPro" id="IPR016164">
    <property type="entry name" value="FAD-linked_Oxase-like_C"/>
</dbReference>
<evidence type="ECO:0000256" key="3">
    <source>
        <dbReference type="ARBA" id="ARBA00008000"/>
    </source>
</evidence>
<evidence type="ECO:0000256" key="2">
    <source>
        <dbReference type="ARBA" id="ARBA00004275"/>
    </source>
</evidence>
<dbReference type="PROSITE" id="PS51379">
    <property type="entry name" value="4FE4S_FER_2"/>
    <property type="match status" value="1"/>
</dbReference>
<dbReference type="InterPro" id="IPR036318">
    <property type="entry name" value="FAD-bd_PCMH-like_sf"/>
</dbReference>
<dbReference type="GO" id="GO:0051536">
    <property type="term" value="F:iron-sulfur cluster binding"/>
    <property type="evidence" value="ECO:0007669"/>
    <property type="project" value="InterPro"/>
</dbReference>
<dbReference type="InterPro" id="IPR016169">
    <property type="entry name" value="FAD-bd_PCMH_sub2"/>
</dbReference>
<keyword evidence="6" id="KW-0560">Oxidoreductase</keyword>
<dbReference type="GO" id="GO:0071949">
    <property type="term" value="F:FAD binding"/>
    <property type="evidence" value="ECO:0007669"/>
    <property type="project" value="InterPro"/>
</dbReference>
<dbReference type="InterPro" id="IPR017900">
    <property type="entry name" value="4Fe4S_Fe_S_CS"/>
</dbReference>
<proteinExistence type="inferred from homology"/>
<dbReference type="Pfam" id="PF01565">
    <property type="entry name" value="FAD_binding_4"/>
    <property type="match status" value="1"/>
</dbReference>
<evidence type="ECO:0000313" key="8">
    <source>
        <dbReference type="EMBL" id="CAD7235731.1"/>
    </source>
</evidence>
<dbReference type="GO" id="GO:0008720">
    <property type="term" value="F:D-lactate dehydrogenase (NAD+) activity"/>
    <property type="evidence" value="ECO:0007669"/>
    <property type="project" value="TreeGrafter"/>
</dbReference>
<dbReference type="Gene3D" id="3.30.465.10">
    <property type="match status" value="1"/>
</dbReference>
<dbReference type="SUPFAM" id="SSF46548">
    <property type="entry name" value="alpha-helical ferredoxin"/>
    <property type="match status" value="1"/>
</dbReference>
<dbReference type="InterPro" id="IPR006094">
    <property type="entry name" value="Oxid_FAD_bind_N"/>
</dbReference>
<dbReference type="InterPro" id="IPR016171">
    <property type="entry name" value="Vanillyl_alc_oxidase_C-sub2"/>
</dbReference>
<keyword evidence="4" id="KW-0285">Flavoprotein</keyword>
<dbReference type="InterPro" id="IPR017896">
    <property type="entry name" value="4Fe4S_Fe-S-bd"/>
</dbReference>
<dbReference type="SUPFAM" id="SSF55103">
    <property type="entry name" value="FAD-linked oxidases, C-terminal domain"/>
    <property type="match status" value="1"/>
</dbReference>
<dbReference type="Gene3D" id="3.30.70.2740">
    <property type="match status" value="1"/>
</dbReference>
<keyword evidence="5" id="KW-0274">FAD</keyword>
<feature type="non-terminal residue" evidence="8">
    <location>
        <position position="577"/>
    </location>
</feature>
<dbReference type="Gene3D" id="1.10.45.10">
    <property type="entry name" value="Vanillyl-alcohol Oxidase, Chain A, domain 4"/>
    <property type="match status" value="1"/>
</dbReference>
<dbReference type="Pfam" id="PF02913">
    <property type="entry name" value="FAD-oxidase_C"/>
    <property type="match status" value="1"/>
</dbReference>
<evidence type="ECO:0000256" key="5">
    <source>
        <dbReference type="ARBA" id="ARBA00022827"/>
    </source>
</evidence>
<dbReference type="InterPro" id="IPR009051">
    <property type="entry name" value="Helical_ferredxn"/>
</dbReference>
<organism evidence="8">
    <name type="scientific">Cyprideis torosa</name>
    <dbReference type="NCBI Taxonomy" id="163714"/>
    <lineage>
        <taxon>Eukaryota</taxon>
        <taxon>Metazoa</taxon>
        <taxon>Ecdysozoa</taxon>
        <taxon>Arthropoda</taxon>
        <taxon>Crustacea</taxon>
        <taxon>Oligostraca</taxon>
        <taxon>Ostracoda</taxon>
        <taxon>Podocopa</taxon>
        <taxon>Podocopida</taxon>
        <taxon>Cytherocopina</taxon>
        <taxon>Cytheroidea</taxon>
        <taxon>Cytherideidae</taxon>
        <taxon>Cyprideis</taxon>
    </lineage>
</organism>